<comment type="cofactor">
    <cofactor evidence="2">
        <name>[3Fe-4S] cluster</name>
        <dbReference type="ChEBI" id="CHEBI:21137"/>
    </cofactor>
</comment>
<dbReference type="FunFam" id="3.60.20.10:FF:000001">
    <property type="entry name" value="Glutamate synthase, large subunit"/>
    <property type="match status" value="1"/>
</dbReference>
<dbReference type="Pfam" id="PF00310">
    <property type="entry name" value="GATase_2"/>
    <property type="match status" value="1"/>
</dbReference>
<comment type="caution">
    <text evidence="16">The sequence shown here is derived from an EMBL/GenBank/DDBJ whole genome shotgun (WGS) entry which is preliminary data.</text>
</comment>
<organism evidence="16 17">
    <name type="scientific">Merismopedia glauca CCAP 1448/3</name>
    <dbReference type="NCBI Taxonomy" id="1296344"/>
    <lineage>
        <taxon>Bacteria</taxon>
        <taxon>Bacillati</taxon>
        <taxon>Cyanobacteriota</taxon>
        <taxon>Cyanophyceae</taxon>
        <taxon>Synechococcales</taxon>
        <taxon>Merismopediaceae</taxon>
        <taxon>Merismopedia</taxon>
    </lineage>
</organism>
<evidence type="ECO:0000256" key="9">
    <source>
        <dbReference type="ARBA" id="ARBA00023002"/>
    </source>
</evidence>
<name>A0A2T1C058_9CYAN</name>
<evidence type="ECO:0000256" key="13">
    <source>
        <dbReference type="ARBA" id="ARBA00023291"/>
    </source>
</evidence>
<keyword evidence="4" id="KW-0028">Amino-acid biosynthesis</keyword>
<dbReference type="InterPro" id="IPR006982">
    <property type="entry name" value="Glu_synth_centr_N"/>
</dbReference>
<dbReference type="PANTHER" id="PTHR11938">
    <property type="entry name" value="FAD NADPH DEHYDROGENASE/OXIDOREDUCTASE"/>
    <property type="match status" value="1"/>
</dbReference>
<dbReference type="PROSITE" id="PS51278">
    <property type="entry name" value="GATASE_TYPE_2"/>
    <property type="match status" value="1"/>
</dbReference>
<dbReference type="Gene3D" id="3.60.20.10">
    <property type="entry name" value="Glutamine Phosphoribosylpyrophosphate, subunit 1, domain 1"/>
    <property type="match status" value="1"/>
</dbReference>
<dbReference type="Pfam" id="PF04898">
    <property type="entry name" value="Glu_syn_central"/>
    <property type="match status" value="1"/>
</dbReference>
<keyword evidence="10" id="KW-0408">Iron</keyword>
<dbReference type="InterPro" id="IPR029055">
    <property type="entry name" value="Ntn_hydrolases_N"/>
</dbReference>
<evidence type="ECO:0000256" key="7">
    <source>
        <dbReference type="ARBA" id="ARBA00022723"/>
    </source>
</evidence>
<dbReference type="GO" id="GO:0015930">
    <property type="term" value="F:glutamate synthase activity"/>
    <property type="evidence" value="ECO:0007669"/>
    <property type="project" value="InterPro"/>
</dbReference>
<evidence type="ECO:0000256" key="14">
    <source>
        <dbReference type="ARBA" id="ARBA00029440"/>
    </source>
</evidence>
<evidence type="ECO:0000256" key="10">
    <source>
        <dbReference type="ARBA" id="ARBA00023004"/>
    </source>
</evidence>
<dbReference type="InterPro" id="IPR017932">
    <property type="entry name" value="GATase_2_dom"/>
</dbReference>
<keyword evidence="17" id="KW-1185">Reference proteome</keyword>
<feature type="non-terminal residue" evidence="16">
    <location>
        <position position="631"/>
    </location>
</feature>
<dbReference type="InterPro" id="IPR013785">
    <property type="entry name" value="Aldolase_TIM"/>
</dbReference>
<dbReference type="EMBL" id="PVWJ01000095">
    <property type="protein sequence ID" value="PSB01656.1"/>
    <property type="molecule type" value="Genomic_DNA"/>
</dbReference>
<evidence type="ECO:0000256" key="1">
    <source>
        <dbReference type="ARBA" id="ARBA00001917"/>
    </source>
</evidence>
<dbReference type="SUPFAM" id="SSF51395">
    <property type="entry name" value="FMN-linked oxidoreductases"/>
    <property type="match status" value="1"/>
</dbReference>
<evidence type="ECO:0000256" key="3">
    <source>
        <dbReference type="ARBA" id="ARBA00009716"/>
    </source>
</evidence>
<keyword evidence="8" id="KW-0315">Glutamine amidotransferase</keyword>
<evidence type="ECO:0000256" key="6">
    <source>
        <dbReference type="ARBA" id="ARBA00022643"/>
    </source>
</evidence>
<protein>
    <submittedName>
        <fullName evidence="16">Glutamate synthase subunit alpha</fullName>
    </submittedName>
</protein>
<dbReference type="GO" id="GO:0051538">
    <property type="term" value="F:3 iron, 4 sulfur cluster binding"/>
    <property type="evidence" value="ECO:0007669"/>
    <property type="project" value="UniProtKB-KW"/>
</dbReference>
<dbReference type="Gene3D" id="3.20.20.70">
    <property type="entry name" value="Aldolase class I"/>
    <property type="match status" value="1"/>
</dbReference>
<proteinExistence type="inferred from homology"/>
<gene>
    <name evidence="16" type="ORF">C7B64_17250</name>
</gene>
<dbReference type="Proteomes" id="UP000238762">
    <property type="component" value="Unassembled WGS sequence"/>
</dbReference>
<evidence type="ECO:0000313" key="17">
    <source>
        <dbReference type="Proteomes" id="UP000238762"/>
    </source>
</evidence>
<dbReference type="GO" id="GO:0046872">
    <property type="term" value="F:metal ion binding"/>
    <property type="evidence" value="ECO:0007669"/>
    <property type="project" value="UniProtKB-KW"/>
</dbReference>
<evidence type="ECO:0000256" key="11">
    <source>
        <dbReference type="ARBA" id="ARBA00023014"/>
    </source>
</evidence>
<feature type="domain" description="Glutamine amidotransferase type-2" evidence="15">
    <location>
        <begin position="22"/>
        <end position="419"/>
    </location>
</feature>
<dbReference type="InterPro" id="IPR050711">
    <property type="entry name" value="ET-N_metabolism_enzyme"/>
</dbReference>
<keyword evidence="12" id="KW-0314">Glutamate biosynthesis</keyword>
<evidence type="ECO:0000256" key="12">
    <source>
        <dbReference type="ARBA" id="ARBA00023164"/>
    </source>
</evidence>
<dbReference type="GO" id="GO:0006537">
    <property type="term" value="P:glutamate biosynthetic process"/>
    <property type="evidence" value="ECO:0007669"/>
    <property type="project" value="UniProtKB-KW"/>
</dbReference>
<reference evidence="16 17" key="2">
    <citation type="submission" date="2018-03" db="EMBL/GenBank/DDBJ databases">
        <title>The ancient ancestry and fast evolution of plastids.</title>
        <authorList>
            <person name="Moore K.R."/>
            <person name="Magnabosco C."/>
            <person name="Momper L."/>
            <person name="Gold D.A."/>
            <person name="Bosak T."/>
            <person name="Fournier G.P."/>
        </authorList>
    </citation>
    <scope>NUCLEOTIDE SEQUENCE [LARGE SCALE GENOMIC DNA]</scope>
    <source>
        <strain evidence="16 17">CCAP 1448/3</strain>
    </source>
</reference>
<dbReference type="PANTHER" id="PTHR11938:SF133">
    <property type="entry name" value="GLUTAMATE SYNTHASE (NADH)"/>
    <property type="match status" value="1"/>
</dbReference>
<keyword evidence="9" id="KW-0560">Oxidoreductase</keyword>
<reference evidence="16 17" key="1">
    <citation type="submission" date="2018-02" db="EMBL/GenBank/DDBJ databases">
        <authorList>
            <person name="Cohen D.B."/>
            <person name="Kent A.D."/>
        </authorList>
    </citation>
    <scope>NUCLEOTIDE SEQUENCE [LARGE SCALE GENOMIC DNA]</scope>
    <source>
        <strain evidence="16 17">CCAP 1448/3</strain>
    </source>
</reference>
<sequence length="631" mass="70235">MNSNQPTPKQGLYDPQFERDACGVGFIAHMKGEKSHQIVEQALTILVNLDHRGACGCETNTGDGAGILIQIPHNFFLKVAAEAGFKLPEVGKYGVGMTYTSPDPQKHAQGRQIFERVVAESGQRVLGWRDVPTDNSSIGNTAKSSEPFVQQVFIEKKADLADDLAFERQLLMLRKQSHNAIRATGIDEYWYFSSLSCRTMVYKGMLMTSQVGQYFPDLQDPDLQSALALVHSRFSTNTFPSWERAHPYRYIAHNGEINTLRGNINWMQARQSLFQSDLFGEDIKKIQPVVNVDGSDSLIFDNALELLVLSGRSLPQAMMMMVPEPWTAHESMSEEKKAFYQYHSCLMEPWDGPASIAFTDGTTIGAVLDRNGLRPSRYYVTKDDLVIMASEAGVLPIEPERVAVKGRLQPGRMFLIDTNAGRIVTDEEIKRDIATQYPYRQWVDEHLVKLEQLQDAPIPSSSTPEELIQRQMAFGYTFEELRLLLTPMAKDGVEAVGSMGSDTPLAVLSDRPKLLYDYFQQLFAQVTNPPIDSIREEIVTSALTTIGSEGNLLAPKPESCHLIELKTPILSNAELAKLQHINEGGFKSVTLPILFNPKDGVKGLEAAMEGIFTQADRAIADGISIVILSDR</sequence>
<dbReference type="AlphaFoldDB" id="A0A2T1C058"/>
<dbReference type="GO" id="GO:0019676">
    <property type="term" value="P:ammonia assimilation cycle"/>
    <property type="evidence" value="ECO:0007669"/>
    <property type="project" value="TreeGrafter"/>
</dbReference>
<keyword evidence="13" id="KW-0003">3Fe-4S</keyword>
<accession>A0A2T1C058</accession>
<dbReference type="CDD" id="cd00713">
    <property type="entry name" value="GltS"/>
    <property type="match status" value="1"/>
</dbReference>
<comment type="pathway">
    <text evidence="14">Amino-acid biosynthesis.</text>
</comment>
<evidence type="ECO:0000256" key="4">
    <source>
        <dbReference type="ARBA" id="ARBA00022605"/>
    </source>
</evidence>
<comment type="cofactor">
    <cofactor evidence="1">
        <name>FMN</name>
        <dbReference type="ChEBI" id="CHEBI:58210"/>
    </cofactor>
</comment>
<evidence type="ECO:0000313" key="16">
    <source>
        <dbReference type="EMBL" id="PSB01656.1"/>
    </source>
</evidence>
<evidence type="ECO:0000256" key="2">
    <source>
        <dbReference type="ARBA" id="ARBA00001927"/>
    </source>
</evidence>
<comment type="similarity">
    <text evidence="3">Belongs to the glutamate synthase family.</text>
</comment>
<keyword evidence="11" id="KW-0411">Iron-sulfur</keyword>
<keyword evidence="6" id="KW-0288">FMN</keyword>
<evidence type="ECO:0000259" key="15">
    <source>
        <dbReference type="PROSITE" id="PS51278"/>
    </source>
</evidence>
<evidence type="ECO:0000256" key="5">
    <source>
        <dbReference type="ARBA" id="ARBA00022630"/>
    </source>
</evidence>
<dbReference type="SUPFAM" id="SSF56235">
    <property type="entry name" value="N-terminal nucleophile aminohydrolases (Ntn hydrolases)"/>
    <property type="match status" value="1"/>
</dbReference>
<evidence type="ECO:0000256" key="8">
    <source>
        <dbReference type="ARBA" id="ARBA00022962"/>
    </source>
</evidence>
<keyword evidence="7" id="KW-0479">Metal-binding</keyword>
<keyword evidence="5" id="KW-0285">Flavoprotein</keyword>